<evidence type="ECO:0000313" key="1">
    <source>
        <dbReference type="EMBL" id="ACL46953.1"/>
    </source>
</evidence>
<dbReference type="HOGENOM" id="CLU_191188_0_0_3"/>
<protein>
    <submittedName>
        <fullName evidence="1">Uncharacterized protein</fullName>
    </submittedName>
</protein>
<sequence length="84" mass="9859">MTLLEHVLRQIEQLTLEEQFVVLNHTTAQLKHRTLTPKPKRKWLDIAGTATYPLVGEDAQKWVNRTRLESQEHRDCLLEIENEG</sequence>
<dbReference type="STRING" id="395961.Cyan7425_4647"/>
<dbReference type="eggNOG" id="COG1813">
    <property type="taxonomic scope" value="Bacteria"/>
</dbReference>
<dbReference type="AlphaFoldDB" id="B8HL88"/>
<reference evidence="1" key="1">
    <citation type="submission" date="2009-01" db="EMBL/GenBank/DDBJ databases">
        <title>Complete sequence of chromosome Cyanothece sp. PCC 7425.</title>
        <authorList>
            <consortium name="US DOE Joint Genome Institute"/>
            <person name="Lucas S."/>
            <person name="Copeland A."/>
            <person name="Lapidus A."/>
            <person name="Glavina del Rio T."/>
            <person name="Dalin E."/>
            <person name="Tice H."/>
            <person name="Bruce D."/>
            <person name="Goodwin L."/>
            <person name="Pitluck S."/>
            <person name="Sims D."/>
            <person name="Meineke L."/>
            <person name="Brettin T."/>
            <person name="Detter J.C."/>
            <person name="Han C."/>
            <person name="Larimer F."/>
            <person name="Land M."/>
            <person name="Hauser L."/>
            <person name="Kyrpides N."/>
            <person name="Ovchinnikova G."/>
            <person name="Liberton M."/>
            <person name="Stoeckel J."/>
            <person name="Banerjee A."/>
            <person name="Singh A."/>
            <person name="Page L."/>
            <person name="Sato H."/>
            <person name="Zhao L."/>
            <person name="Sherman L."/>
            <person name="Pakrasi H."/>
            <person name="Richardson P."/>
        </authorList>
    </citation>
    <scope>NUCLEOTIDE SEQUENCE</scope>
    <source>
        <strain evidence="1">PCC 7425</strain>
    </source>
</reference>
<organism evidence="1">
    <name type="scientific">Cyanothece sp. (strain PCC 7425 / ATCC 29141)</name>
    <dbReference type="NCBI Taxonomy" id="395961"/>
    <lineage>
        <taxon>Bacteria</taxon>
        <taxon>Bacillati</taxon>
        <taxon>Cyanobacteriota</taxon>
        <taxon>Cyanophyceae</taxon>
        <taxon>Gomontiellales</taxon>
        <taxon>Cyanothecaceae</taxon>
        <taxon>Cyanothece</taxon>
    </lineage>
</organism>
<accession>B8HL88</accession>
<dbReference type="EMBL" id="CP001344">
    <property type="protein sequence ID" value="ACL46953.1"/>
    <property type="molecule type" value="Genomic_DNA"/>
</dbReference>
<proteinExistence type="predicted"/>
<dbReference type="KEGG" id="cyn:Cyan7425_4647"/>
<gene>
    <name evidence="1" type="ordered locus">Cyan7425_4647</name>
</gene>
<name>B8HL88_CYAP4</name>
<dbReference type="OrthoDB" id="464697at2"/>